<evidence type="ECO:0000256" key="1">
    <source>
        <dbReference type="SAM" id="Phobius"/>
    </source>
</evidence>
<feature type="transmembrane region" description="Helical" evidence="1">
    <location>
        <begin position="170"/>
        <end position="187"/>
    </location>
</feature>
<dbReference type="EnsemblPlants" id="OB08G21850.1">
    <property type="protein sequence ID" value="OB08G21850.1"/>
    <property type="gene ID" value="OB08G21850"/>
</dbReference>
<reference evidence="2" key="1">
    <citation type="journal article" date="2013" name="Nat. Commun.">
        <title>Whole-genome sequencing of Oryza brachyantha reveals mechanisms underlying Oryza genome evolution.</title>
        <authorList>
            <person name="Chen J."/>
            <person name="Huang Q."/>
            <person name="Gao D."/>
            <person name="Wang J."/>
            <person name="Lang Y."/>
            <person name="Liu T."/>
            <person name="Li B."/>
            <person name="Bai Z."/>
            <person name="Luis Goicoechea J."/>
            <person name="Liang C."/>
            <person name="Chen C."/>
            <person name="Zhang W."/>
            <person name="Sun S."/>
            <person name="Liao Y."/>
            <person name="Zhang X."/>
            <person name="Yang L."/>
            <person name="Song C."/>
            <person name="Wang M."/>
            <person name="Shi J."/>
            <person name="Liu G."/>
            <person name="Liu J."/>
            <person name="Zhou H."/>
            <person name="Zhou W."/>
            <person name="Yu Q."/>
            <person name="An N."/>
            <person name="Chen Y."/>
            <person name="Cai Q."/>
            <person name="Wang B."/>
            <person name="Liu B."/>
            <person name="Min J."/>
            <person name="Huang Y."/>
            <person name="Wu H."/>
            <person name="Li Z."/>
            <person name="Zhang Y."/>
            <person name="Yin Y."/>
            <person name="Song W."/>
            <person name="Jiang J."/>
            <person name="Jackson S.A."/>
            <person name="Wing R.A."/>
            <person name="Wang J."/>
            <person name="Chen M."/>
        </authorList>
    </citation>
    <scope>NUCLEOTIDE SEQUENCE [LARGE SCALE GENOMIC DNA]</scope>
    <source>
        <strain evidence="2">cv. IRGC 101232</strain>
    </source>
</reference>
<organism evidence="2">
    <name type="scientific">Oryza brachyantha</name>
    <name type="common">malo sina</name>
    <dbReference type="NCBI Taxonomy" id="4533"/>
    <lineage>
        <taxon>Eukaryota</taxon>
        <taxon>Viridiplantae</taxon>
        <taxon>Streptophyta</taxon>
        <taxon>Embryophyta</taxon>
        <taxon>Tracheophyta</taxon>
        <taxon>Spermatophyta</taxon>
        <taxon>Magnoliopsida</taxon>
        <taxon>Liliopsida</taxon>
        <taxon>Poales</taxon>
        <taxon>Poaceae</taxon>
        <taxon>BOP clade</taxon>
        <taxon>Oryzoideae</taxon>
        <taxon>Oryzeae</taxon>
        <taxon>Oryzinae</taxon>
        <taxon>Oryza</taxon>
    </lineage>
</organism>
<name>J3MSV5_ORYBR</name>
<dbReference type="HOGENOM" id="CLU_1333741_0_0_1"/>
<dbReference type="Proteomes" id="UP000006038">
    <property type="component" value="Chromosome 8"/>
</dbReference>
<evidence type="ECO:0000313" key="3">
    <source>
        <dbReference type="Proteomes" id="UP000006038"/>
    </source>
</evidence>
<evidence type="ECO:0000313" key="2">
    <source>
        <dbReference type="EnsemblPlants" id="OB08G21850.1"/>
    </source>
</evidence>
<keyword evidence="1" id="KW-0472">Membrane</keyword>
<keyword evidence="1" id="KW-1133">Transmembrane helix</keyword>
<accession>J3MSV5</accession>
<dbReference type="Gramene" id="OB08G21850.1">
    <property type="protein sequence ID" value="OB08G21850.1"/>
    <property type="gene ID" value="OB08G21850"/>
</dbReference>
<keyword evidence="1" id="KW-0812">Transmembrane</keyword>
<sequence>MAFESSVAGCTNGRNAQVITAPVQTMALLQQKKGKSRSALKKLVKIVVFALRVVVGVLFGDPTAIAVAVVQLIFPNATLTFVAVDPADPIAWNVSVPSPDASAGPEPEPSRCYVCDPAANRWVALPPFTLPPSENDTNSGLRYDDDAASATGRLEFTVALISRNYRGIRFALVLDVLYLILGIWGLRVRDANENEPMGKGPILNLF</sequence>
<keyword evidence="3" id="KW-1185">Reference proteome</keyword>
<feature type="transmembrane region" description="Helical" evidence="1">
    <location>
        <begin position="43"/>
        <end position="59"/>
    </location>
</feature>
<proteinExistence type="predicted"/>
<reference evidence="2" key="2">
    <citation type="submission" date="2013-04" db="UniProtKB">
        <authorList>
            <consortium name="EnsemblPlants"/>
        </authorList>
    </citation>
    <scope>IDENTIFICATION</scope>
</reference>
<protein>
    <submittedName>
        <fullName evidence="2">Uncharacterized protein</fullName>
    </submittedName>
</protein>
<dbReference type="AlphaFoldDB" id="J3MSV5"/>